<feature type="transmembrane region" description="Helical" evidence="2">
    <location>
        <begin position="15"/>
        <end position="37"/>
    </location>
</feature>
<keyword evidence="2" id="KW-0812">Transmembrane</keyword>
<dbReference type="SUPFAM" id="SSF54523">
    <property type="entry name" value="Pili subunits"/>
    <property type="match status" value="1"/>
</dbReference>
<organism evidence="4 5">
    <name type="scientific">Roseiconus nitratireducens</name>
    <dbReference type="NCBI Taxonomy" id="2605748"/>
    <lineage>
        <taxon>Bacteria</taxon>
        <taxon>Pseudomonadati</taxon>
        <taxon>Planctomycetota</taxon>
        <taxon>Planctomycetia</taxon>
        <taxon>Pirellulales</taxon>
        <taxon>Pirellulaceae</taxon>
        <taxon>Roseiconus</taxon>
    </lineage>
</organism>
<evidence type="ECO:0000259" key="3">
    <source>
        <dbReference type="Pfam" id="PF07596"/>
    </source>
</evidence>
<dbReference type="PANTHER" id="PTHR30093:SF2">
    <property type="entry name" value="TYPE II SECRETION SYSTEM PROTEIN H"/>
    <property type="match status" value="1"/>
</dbReference>
<dbReference type="RefSeq" id="WP_161604656.1">
    <property type="nucleotide sequence ID" value="NZ_VWOX01000013.1"/>
</dbReference>
<feature type="region of interest" description="Disordered" evidence="1">
    <location>
        <begin position="282"/>
        <end position="316"/>
    </location>
</feature>
<evidence type="ECO:0000256" key="2">
    <source>
        <dbReference type="SAM" id="Phobius"/>
    </source>
</evidence>
<gene>
    <name evidence="4" type="ORF">FYK55_20680</name>
</gene>
<keyword evidence="5" id="KW-1185">Reference proteome</keyword>
<dbReference type="AlphaFoldDB" id="A0A5M6D1B4"/>
<feature type="compositionally biased region" description="Polar residues" evidence="1">
    <location>
        <begin position="299"/>
        <end position="316"/>
    </location>
</feature>
<dbReference type="PANTHER" id="PTHR30093">
    <property type="entry name" value="GENERAL SECRETION PATHWAY PROTEIN G"/>
    <property type="match status" value="1"/>
</dbReference>
<evidence type="ECO:0000313" key="4">
    <source>
        <dbReference type="EMBL" id="KAA5540430.1"/>
    </source>
</evidence>
<dbReference type="Pfam" id="PF07596">
    <property type="entry name" value="SBP_bac_10"/>
    <property type="match status" value="1"/>
</dbReference>
<feature type="domain" description="DUF1559" evidence="3">
    <location>
        <begin position="43"/>
        <end position="276"/>
    </location>
</feature>
<evidence type="ECO:0000313" key="5">
    <source>
        <dbReference type="Proteomes" id="UP000324479"/>
    </source>
</evidence>
<name>A0A5M6D1B4_9BACT</name>
<dbReference type="Proteomes" id="UP000324479">
    <property type="component" value="Unassembled WGS sequence"/>
</dbReference>
<sequence length="316" mass="33422">MTQKPARPCIVARAGFSFIELIVLLLILVVVLALVMMRVGTSREASRRIDCESNLRALFVALESYSLRYGHFPAGTINATGPIRSEPQGYHQNWASAILPGLEQQALYEQIDFDYGVYAPENRAVTMTGVPGFQCPASITTLAANASTYAGVSSSTERPIDVDGNGMMILNRPLGPRDAADGLSYVLIVAEKAQDFGGRASLPSRAAAAVTPGALSWNSGTRASLRTAGHRINAPPPDAEIDPLFVGGFSSNHAGGAYLMTAAGEFNFFSAQTDLELLRQLAGRSEGVSAEPPDVEPDSSGTETSDDGNGQDSPAR</sequence>
<dbReference type="InterPro" id="IPR011453">
    <property type="entry name" value="DUF1559"/>
</dbReference>
<comment type="caution">
    <text evidence="4">The sequence shown here is derived from an EMBL/GenBank/DDBJ whole genome shotgun (WGS) entry which is preliminary data.</text>
</comment>
<reference evidence="4 5" key="1">
    <citation type="submission" date="2019-08" db="EMBL/GenBank/DDBJ databases">
        <authorList>
            <person name="Dhanesh K."/>
            <person name="Kumar G."/>
            <person name="Sasikala C."/>
            <person name="Venkata Ramana C."/>
        </authorList>
    </citation>
    <scope>NUCLEOTIDE SEQUENCE [LARGE SCALE GENOMIC DNA]</scope>
    <source>
        <strain evidence="4 5">JC645</strain>
    </source>
</reference>
<keyword evidence="2" id="KW-0472">Membrane</keyword>
<accession>A0A5M6D1B4</accession>
<evidence type="ECO:0000256" key="1">
    <source>
        <dbReference type="SAM" id="MobiDB-lite"/>
    </source>
</evidence>
<dbReference type="EMBL" id="VWOX01000013">
    <property type="protein sequence ID" value="KAA5540430.1"/>
    <property type="molecule type" value="Genomic_DNA"/>
</dbReference>
<proteinExistence type="predicted"/>
<keyword evidence="2" id="KW-1133">Transmembrane helix</keyword>
<protein>
    <submittedName>
        <fullName evidence="4">DUF1559 domain-containing protein</fullName>
    </submittedName>
</protein>
<dbReference type="InterPro" id="IPR045584">
    <property type="entry name" value="Pilin-like"/>
</dbReference>